<dbReference type="CDD" id="cd00130">
    <property type="entry name" value="PAS"/>
    <property type="match status" value="1"/>
</dbReference>
<accession>Q2IHW9</accession>
<keyword evidence="10" id="KW-1133">Transmembrane helix</keyword>
<dbReference type="SUPFAM" id="SSF47384">
    <property type="entry name" value="Homodimeric domain of signal transducing histidine kinase"/>
    <property type="match status" value="2"/>
</dbReference>
<dbReference type="SMART" id="SM00388">
    <property type="entry name" value="HisKA"/>
    <property type="match status" value="2"/>
</dbReference>
<keyword evidence="8 18" id="KW-0418">Kinase</keyword>
<dbReference type="GO" id="GO:0000155">
    <property type="term" value="F:phosphorelay sensor kinase activity"/>
    <property type="evidence" value="ECO:0007669"/>
    <property type="project" value="InterPro"/>
</dbReference>
<evidence type="ECO:0000256" key="4">
    <source>
        <dbReference type="ARBA" id="ARBA00022553"/>
    </source>
</evidence>
<evidence type="ECO:0000256" key="2">
    <source>
        <dbReference type="ARBA" id="ARBA00004141"/>
    </source>
</evidence>
<feature type="compositionally biased region" description="Basic and acidic residues" evidence="14">
    <location>
        <begin position="638"/>
        <end position="652"/>
    </location>
</feature>
<reference evidence="18" key="1">
    <citation type="submission" date="2006-01" db="EMBL/GenBank/DDBJ databases">
        <title>Complete sequence of Anaeromyxobacter dehalogenans 2CP-C.</title>
        <authorList>
            <consortium name="US DOE Joint Genome Institute"/>
            <person name="Copeland A."/>
            <person name="Lucas S."/>
            <person name="Lapidus A."/>
            <person name="Barry K."/>
            <person name="Detter J.C."/>
            <person name="Glavina T."/>
            <person name="Hammon N."/>
            <person name="Israni S."/>
            <person name="Pitluck S."/>
            <person name="Brettin T."/>
            <person name="Bruce D."/>
            <person name="Han C."/>
            <person name="Tapia R."/>
            <person name="Gilna P."/>
            <person name="Kiss H."/>
            <person name="Schmutz J."/>
            <person name="Larimer F."/>
            <person name="Land M."/>
            <person name="Kyrpides N."/>
            <person name="Anderson I."/>
            <person name="Sanford R.A."/>
            <person name="Ritalahti K.M."/>
            <person name="Thomas H.S."/>
            <person name="Kirby J.R."/>
            <person name="Zhulin I.B."/>
            <person name="Loeffler F.E."/>
            <person name="Richardson P."/>
        </authorList>
    </citation>
    <scope>NUCLEOTIDE SEQUENCE</scope>
    <source>
        <strain evidence="18">2CP-C</strain>
    </source>
</reference>
<feature type="compositionally biased region" description="Basic residues" evidence="14">
    <location>
        <begin position="1"/>
        <end position="12"/>
    </location>
</feature>
<dbReference type="SMART" id="SM00387">
    <property type="entry name" value="HATPase_c"/>
    <property type="match status" value="2"/>
</dbReference>
<feature type="compositionally biased region" description="Low complexity" evidence="14">
    <location>
        <begin position="48"/>
        <end position="87"/>
    </location>
</feature>
<dbReference type="PANTHER" id="PTHR42878:SF7">
    <property type="entry name" value="SENSOR HISTIDINE KINASE GLRK"/>
    <property type="match status" value="1"/>
</dbReference>
<evidence type="ECO:0000256" key="9">
    <source>
        <dbReference type="ARBA" id="ARBA00022840"/>
    </source>
</evidence>
<evidence type="ECO:0000259" key="16">
    <source>
        <dbReference type="PROSITE" id="PS50112"/>
    </source>
</evidence>
<evidence type="ECO:0000256" key="3">
    <source>
        <dbReference type="ARBA" id="ARBA00012438"/>
    </source>
</evidence>
<dbReference type="Pfam" id="PF13426">
    <property type="entry name" value="PAS_9"/>
    <property type="match status" value="1"/>
</dbReference>
<dbReference type="STRING" id="290397.Adeh_1473"/>
<proteinExistence type="predicted"/>
<dbReference type="Pfam" id="PF08448">
    <property type="entry name" value="PAS_4"/>
    <property type="match status" value="1"/>
</dbReference>
<feature type="domain" description="PAC" evidence="17">
    <location>
        <begin position="109"/>
        <end position="161"/>
    </location>
</feature>
<dbReference type="InterPro" id="IPR001610">
    <property type="entry name" value="PAC"/>
</dbReference>
<dbReference type="eggNOG" id="COG2202">
    <property type="taxonomic scope" value="Bacteria"/>
</dbReference>
<dbReference type="GO" id="GO:0000156">
    <property type="term" value="F:phosphorelay response regulator activity"/>
    <property type="evidence" value="ECO:0007669"/>
    <property type="project" value="TreeGrafter"/>
</dbReference>
<dbReference type="NCBIfam" id="TIGR00229">
    <property type="entry name" value="sensory_box"/>
    <property type="match status" value="2"/>
</dbReference>
<keyword evidence="9" id="KW-0067">ATP-binding</keyword>
<dbReference type="KEGG" id="ade:Adeh_1473"/>
<dbReference type="InterPro" id="IPR003594">
    <property type="entry name" value="HATPase_dom"/>
</dbReference>
<dbReference type="SUPFAM" id="SSF55874">
    <property type="entry name" value="ATPase domain of HSP90 chaperone/DNA topoisomerase II/histidine kinase"/>
    <property type="match status" value="2"/>
</dbReference>
<dbReference type="PANTHER" id="PTHR42878">
    <property type="entry name" value="TWO-COMPONENT HISTIDINE KINASE"/>
    <property type="match status" value="1"/>
</dbReference>
<feature type="compositionally biased region" description="Basic and acidic residues" evidence="14">
    <location>
        <begin position="556"/>
        <end position="571"/>
    </location>
</feature>
<dbReference type="CDD" id="cd00082">
    <property type="entry name" value="HisKA"/>
    <property type="match status" value="2"/>
</dbReference>
<dbReference type="Gene3D" id="1.10.287.130">
    <property type="match status" value="2"/>
</dbReference>
<feature type="coiled-coil region" evidence="13">
    <location>
        <begin position="270"/>
        <end position="297"/>
    </location>
</feature>
<keyword evidence="6" id="KW-0812">Transmembrane</keyword>
<dbReference type="SMART" id="SM00091">
    <property type="entry name" value="PAS"/>
    <property type="match status" value="2"/>
</dbReference>
<feature type="domain" description="PAS" evidence="16">
    <location>
        <begin position="726"/>
        <end position="796"/>
    </location>
</feature>
<dbReference type="InterPro" id="IPR036890">
    <property type="entry name" value="HATPase_C_sf"/>
</dbReference>
<evidence type="ECO:0000256" key="13">
    <source>
        <dbReference type="SAM" id="Coils"/>
    </source>
</evidence>
<dbReference type="GO" id="GO:0005524">
    <property type="term" value="F:ATP binding"/>
    <property type="evidence" value="ECO:0007669"/>
    <property type="project" value="UniProtKB-KW"/>
</dbReference>
<evidence type="ECO:0000256" key="5">
    <source>
        <dbReference type="ARBA" id="ARBA00022679"/>
    </source>
</evidence>
<name>Q2IHW9_ANADE</name>
<feature type="domain" description="PAC" evidence="17">
    <location>
        <begin position="235"/>
        <end position="286"/>
    </location>
</feature>
<feature type="compositionally biased region" description="Low complexity" evidence="14">
    <location>
        <begin position="13"/>
        <end position="34"/>
    </location>
</feature>
<evidence type="ECO:0000256" key="14">
    <source>
        <dbReference type="SAM" id="MobiDB-lite"/>
    </source>
</evidence>
<comment type="catalytic activity">
    <reaction evidence="1">
        <text>ATP + protein L-histidine = ADP + protein N-phospho-L-histidine.</text>
        <dbReference type="EC" id="2.7.13.3"/>
    </reaction>
</comment>
<dbReference type="InterPro" id="IPR035965">
    <property type="entry name" value="PAS-like_dom_sf"/>
</dbReference>
<dbReference type="InterPro" id="IPR004358">
    <property type="entry name" value="Sig_transdc_His_kin-like_C"/>
</dbReference>
<evidence type="ECO:0000259" key="15">
    <source>
        <dbReference type="PROSITE" id="PS50109"/>
    </source>
</evidence>
<dbReference type="GO" id="GO:0030295">
    <property type="term" value="F:protein kinase activator activity"/>
    <property type="evidence" value="ECO:0007669"/>
    <property type="project" value="TreeGrafter"/>
</dbReference>
<dbReference type="InterPro" id="IPR000700">
    <property type="entry name" value="PAS-assoc_C"/>
</dbReference>
<dbReference type="EMBL" id="CP000251">
    <property type="protein sequence ID" value="ABC81246.1"/>
    <property type="molecule type" value="Genomic_DNA"/>
</dbReference>
<dbReference type="InterPro" id="IPR013656">
    <property type="entry name" value="PAS_4"/>
</dbReference>
<dbReference type="GO" id="GO:0016020">
    <property type="term" value="C:membrane"/>
    <property type="evidence" value="ECO:0007669"/>
    <property type="project" value="UniProtKB-SubCell"/>
</dbReference>
<evidence type="ECO:0000256" key="1">
    <source>
        <dbReference type="ARBA" id="ARBA00000085"/>
    </source>
</evidence>
<feature type="compositionally biased region" description="Low complexity" evidence="14">
    <location>
        <begin position="515"/>
        <end position="525"/>
    </location>
</feature>
<dbReference type="PRINTS" id="PR00344">
    <property type="entry name" value="BCTRLSENSOR"/>
</dbReference>
<keyword evidence="11" id="KW-0902">Two-component regulatory system</keyword>
<feature type="domain" description="Histidine kinase" evidence="15">
    <location>
        <begin position="857"/>
        <end position="1071"/>
    </location>
</feature>
<feature type="region of interest" description="Disordered" evidence="14">
    <location>
        <begin position="1"/>
        <end position="102"/>
    </location>
</feature>
<dbReference type="GO" id="GO:0007234">
    <property type="term" value="P:osmosensory signaling via phosphorelay pathway"/>
    <property type="evidence" value="ECO:0007669"/>
    <property type="project" value="TreeGrafter"/>
</dbReference>
<dbReference type="InterPro" id="IPR005467">
    <property type="entry name" value="His_kinase_dom"/>
</dbReference>
<dbReference type="FunFam" id="3.30.450.20:FF:000099">
    <property type="entry name" value="Sensory box sensor histidine kinase"/>
    <property type="match status" value="1"/>
</dbReference>
<keyword evidence="7" id="KW-0547">Nucleotide-binding</keyword>
<dbReference type="SUPFAM" id="SSF55785">
    <property type="entry name" value="PYP-like sensor domain (PAS domain)"/>
    <property type="match status" value="3"/>
</dbReference>
<dbReference type="PROSITE" id="PS50113">
    <property type="entry name" value="PAC"/>
    <property type="match status" value="2"/>
</dbReference>
<feature type="compositionally biased region" description="Gly residues" evidence="14">
    <location>
        <begin position="526"/>
        <end position="535"/>
    </location>
</feature>
<dbReference type="SMART" id="SM00086">
    <property type="entry name" value="PAC"/>
    <property type="match status" value="2"/>
</dbReference>
<dbReference type="PROSITE" id="PS50112">
    <property type="entry name" value="PAS"/>
    <property type="match status" value="1"/>
</dbReference>
<dbReference type="EC" id="2.7.13.3" evidence="3"/>
<evidence type="ECO:0000313" key="19">
    <source>
        <dbReference type="Proteomes" id="UP000001935"/>
    </source>
</evidence>
<dbReference type="InterPro" id="IPR003661">
    <property type="entry name" value="HisK_dim/P_dom"/>
</dbReference>
<protein>
    <recommendedName>
        <fullName evidence="3">histidine kinase</fullName>
        <ecNumber evidence="3">2.7.13.3</ecNumber>
    </recommendedName>
</protein>
<evidence type="ECO:0000256" key="7">
    <source>
        <dbReference type="ARBA" id="ARBA00022741"/>
    </source>
</evidence>
<comment type="subcellular location">
    <subcellularLocation>
        <location evidence="2">Membrane</location>
        <topology evidence="2">Multi-pass membrane protein</topology>
    </subcellularLocation>
</comment>
<keyword evidence="12" id="KW-0472">Membrane</keyword>
<dbReference type="InterPro" id="IPR036097">
    <property type="entry name" value="HisK_dim/P_sf"/>
</dbReference>
<evidence type="ECO:0000256" key="10">
    <source>
        <dbReference type="ARBA" id="ARBA00022989"/>
    </source>
</evidence>
<keyword evidence="5 18" id="KW-0808">Transferase</keyword>
<dbReference type="CDD" id="cd00075">
    <property type="entry name" value="HATPase"/>
    <property type="match status" value="1"/>
</dbReference>
<evidence type="ECO:0000259" key="17">
    <source>
        <dbReference type="PROSITE" id="PS50113"/>
    </source>
</evidence>
<dbReference type="InterPro" id="IPR000014">
    <property type="entry name" value="PAS"/>
</dbReference>
<evidence type="ECO:0000256" key="8">
    <source>
        <dbReference type="ARBA" id="ARBA00022777"/>
    </source>
</evidence>
<evidence type="ECO:0000313" key="18">
    <source>
        <dbReference type="EMBL" id="ABC81246.1"/>
    </source>
</evidence>
<organism evidence="18 19">
    <name type="scientific">Anaeromyxobacter dehalogenans (strain 2CP-C)</name>
    <dbReference type="NCBI Taxonomy" id="290397"/>
    <lineage>
        <taxon>Bacteria</taxon>
        <taxon>Pseudomonadati</taxon>
        <taxon>Myxococcota</taxon>
        <taxon>Myxococcia</taxon>
        <taxon>Myxococcales</taxon>
        <taxon>Cystobacterineae</taxon>
        <taxon>Anaeromyxobacteraceae</taxon>
        <taxon>Anaeromyxobacter</taxon>
    </lineage>
</organism>
<evidence type="ECO:0000256" key="11">
    <source>
        <dbReference type="ARBA" id="ARBA00023012"/>
    </source>
</evidence>
<dbReference type="AlphaFoldDB" id="Q2IHW9"/>
<evidence type="ECO:0000256" key="12">
    <source>
        <dbReference type="ARBA" id="ARBA00023136"/>
    </source>
</evidence>
<dbReference type="eggNOG" id="COG4251">
    <property type="taxonomic scope" value="Bacteria"/>
</dbReference>
<dbReference type="Proteomes" id="UP000001935">
    <property type="component" value="Chromosome"/>
</dbReference>
<dbReference type="HOGENOM" id="CLU_285559_0_0_7"/>
<feature type="region of interest" description="Disordered" evidence="14">
    <location>
        <begin position="499"/>
        <end position="715"/>
    </location>
</feature>
<keyword evidence="4" id="KW-0597">Phosphoprotein</keyword>
<dbReference type="Pfam" id="PF08447">
    <property type="entry name" value="PAS_3"/>
    <property type="match status" value="1"/>
</dbReference>
<dbReference type="Pfam" id="PF00512">
    <property type="entry name" value="HisKA"/>
    <property type="match status" value="2"/>
</dbReference>
<feature type="compositionally biased region" description="Basic residues" evidence="14">
    <location>
        <begin position="615"/>
        <end position="624"/>
    </location>
</feature>
<dbReference type="InterPro" id="IPR013655">
    <property type="entry name" value="PAS_fold_3"/>
</dbReference>
<feature type="domain" description="Histidine kinase" evidence="15">
    <location>
        <begin position="304"/>
        <end position="521"/>
    </location>
</feature>
<dbReference type="Pfam" id="PF02518">
    <property type="entry name" value="HATPase_c"/>
    <property type="match status" value="2"/>
</dbReference>
<dbReference type="Gene3D" id="3.30.450.20">
    <property type="entry name" value="PAS domain"/>
    <property type="match status" value="3"/>
</dbReference>
<feature type="compositionally biased region" description="Gly residues" evidence="14">
    <location>
        <begin position="500"/>
        <end position="509"/>
    </location>
</feature>
<dbReference type="Gene3D" id="3.30.565.10">
    <property type="entry name" value="Histidine kinase-like ATPase, C-terminal domain"/>
    <property type="match status" value="2"/>
</dbReference>
<dbReference type="eggNOG" id="COG2205">
    <property type="taxonomic scope" value="Bacteria"/>
</dbReference>
<gene>
    <name evidence="18" type="ordered locus">Adeh_1473</name>
</gene>
<sequence>MGRGCSSRRARCGRAGASGRRAAPPAPRWWTRSWRASRRASPSPPGPTWSRSRTASTGRSSCSGAGRTASASRWSSGSRGWSTTSRTAGRRPRWRTCRSGARRGAESVRGAELIVKRPDGTRLSVACNAEPIRDAAGALVGGIVAWRDVTGLKEQQAALRASEERFRLLAEAMPQIVCVLAPDGAVEHVNRAWTAFSGLDAAASARAGWEGVLHPDDVAAALECRLLALRRLEPQDAELRYRAADGTYRWFLSRLAPVVEGGRVVRFIGAAMDIEARRRAEQELREANAKLMDADRRKDEFLGMLGHELRNPLAPIRNSSYILRHAAPGTGPAIRAQHVIERQTEHLTRLVDDLLDVTRISRGKIELRRSSVDLREVVMRAADDFRLPLDDRGVSFRTWVPDAPIWADVDATRITQVVGNLLTNAAKFTRRGDEVGVSLSVHEGHASIAVRDTGAGIDPAIQGEIFNAFVQGERTLARTEGGLGLGLALVRGIGAARRLGLGGERGPGAGRRVRGAPPARPASAPGPGGVRAGGGTEERPPRPGGGRQRRRGGVARGDRRDARPPRGDRVRRAGGGGEGARPPAGRRPLRPGAAGHERLRGRGGDPGGGPERGPARRGVRLRAARGREAGLGRRVRRAPREAGRSGRDREAPRLGPSPPGRRLAAGTHAAADRGSSARPSPPTRLGARARASQDGGTPGRPALYAPPSEPDRRVAERGAIQRALESHVLLQALFENAPVGIGMLDTDFRFVRVNPTLAALNGLPAEAHVGRTPRELFPSLPLDDMEAMWRRVIETATPVLGYEFSGETPAAPGSMRCWREDWFPVVANGRVTGLAVVVAEVTEEKRAANLQRLLVGIVGHDLRNPLAVIATSARLLRAADLGPREACTVGRIERAAHRIEALARDLLDYTCITGGRGLSVKPRHGADLFRLVEAAAEDARIAYPDAIIECRGDPEVRGEWDDDRIVQLAGNLLSNAAKYGGQGTPVVARVHADGEAAVLEVHNRGVPIPAERLPHVFDGLSQWTDERSRQGGIGLGLFICREIVRAHGGTIEITSTRSSGTTVRVRLPRRAPGDDGGLAQGRAR</sequence>
<dbReference type="PROSITE" id="PS50109">
    <property type="entry name" value="HIS_KIN"/>
    <property type="match status" value="2"/>
</dbReference>
<keyword evidence="13" id="KW-0175">Coiled coil</keyword>
<dbReference type="InterPro" id="IPR050351">
    <property type="entry name" value="BphY/WalK/GraS-like"/>
</dbReference>
<evidence type="ECO:0000256" key="6">
    <source>
        <dbReference type="ARBA" id="ARBA00022692"/>
    </source>
</evidence>